<dbReference type="EMBL" id="RKRA01000001">
    <property type="protein sequence ID" value="RPF25825.1"/>
    <property type="molecule type" value="Genomic_DNA"/>
</dbReference>
<sequence length="177" mass="19845">MPLSEADLRSTALAVFRAWNDHDVDAVLGYLAGDVLWDWPVSVGLYGKDAVREELTDTFTGFPDIHFPVEDIEIFTRLDPPAVVATWTATGTLSGHLEMGLPVTGRSFHIRGTTLMRLRDEAVGEWTTTFDTFALLQQLGVMPETDELRFRAGVLTTILTDRARTIVTARVRRARRR</sequence>
<gene>
    <name evidence="1" type="ORF">EDD32_0238</name>
</gene>
<comment type="caution">
    <text evidence="1">The sequence shown here is derived from an EMBL/GenBank/DDBJ whole genome shotgun (WGS) entry which is preliminary data.</text>
</comment>
<keyword evidence="1" id="KW-0413">Isomerase</keyword>
<dbReference type="GO" id="GO:0016853">
    <property type="term" value="F:isomerase activity"/>
    <property type="evidence" value="ECO:0007669"/>
    <property type="project" value="UniProtKB-KW"/>
</dbReference>
<reference evidence="1 2" key="1">
    <citation type="submission" date="2018-11" db="EMBL/GenBank/DDBJ databases">
        <title>Sequencing the genomes of 1000 actinobacteria strains.</title>
        <authorList>
            <person name="Klenk H.-P."/>
        </authorList>
    </citation>
    <scope>NUCLEOTIDE SEQUENCE [LARGE SCALE GENOMIC DNA]</scope>
    <source>
        <strain evidence="1 2">DSM 14418</strain>
    </source>
</reference>
<dbReference type="PANTHER" id="PTHR38436:SF1">
    <property type="entry name" value="ESTER CYCLASE"/>
    <property type="match status" value="1"/>
</dbReference>
<dbReference type="GO" id="GO:0030638">
    <property type="term" value="P:polyketide metabolic process"/>
    <property type="evidence" value="ECO:0007669"/>
    <property type="project" value="InterPro"/>
</dbReference>
<dbReference type="InterPro" id="IPR032710">
    <property type="entry name" value="NTF2-like_dom_sf"/>
</dbReference>
<evidence type="ECO:0000313" key="2">
    <source>
        <dbReference type="Proteomes" id="UP000280726"/>
    </source>
</evidence>
<keyword evidence="2" id="KW-1185">Reference proteome</keyword>
<dbReference type="Proteomes" id="UP000280726">
    <property type="component" value="Unassembled WGS sequence"/>
</dbReference>
<dbReference type="RefSeq" id="WP_170175153.1">
    <property type="nucleotide sequence ID" value="NZ_RKRA01000001.1"/>
</dbReference>
<dbReference type="PANTHER" id="PTHR38436">
    <property type="entry name" value="POLYKETIDE CYCLASE SNOAL-LIKE DOMAIN"/>
    <property type="match status" value="1"/>
</dbReference>
<evidence type="ECO:0000313" key="1">
    <source>
        <dbReference type="EMBL" id="RPF25825.1"/>
    </source>
</evidence>
<dbReference type="SUPFAM" id="SSF54427">
    <property type="entry name" value="NTF2-like"/>
    <property type="match status" value="1"/>
</dbReference>
<dbReference type="Gene3D" id="3.10.450.50">
    <property type="match status" value="1"/>
</dbReference>
<proteinExistence type="predicted"/>
<dbReference type="InterPro" id="IPR009959">
    <property type="entry name" value="Cyclase_SnoaL-like"/>
</dbReference>
<protein>
    <submittedName>
        <fullName evidence="1">Steroid delta-isomerase-like uncharacterized protein</fullName>
    </submittedName>
</protein>
<dbReference type="Pfam" id="PF07366">
    <property type="entry name" value="SnoaL"/>
    <property type="match status" value="1"/>
</dbReference>
<name>A0A3N4ZXN7_9MICO</name>
<accession>A0A3N4ZXN7</accession>
<dbReference type="AlphaFoldDB" id="A0A3N4ZXN7"/>
<organism evidence="1 2">
    <name type="scientific">Georgenia muralis</name>
    <dbReference type="NCBI Taxonomy" id="154117"/>
    <lineage>
        <taxon>Bacteria</taxon>
        <taxon>Bacillati</taxon>
        <taxon>Actinomycetota</taxon>
        <taxon>Actinomycetes</taxon>
        <taxon>Micrococcales</taxon>
        <taxon>Bogoriellaceae</taxon>
        <taxon>Georgenia</taxon>
    </lineage>
</organism>